<dbReference type="STRING" id="578460.C4V7R8"/>
<evidence type="ECO:0000256" key="7">
    <source>
        <dbReference type="ARBA" id="ARBA00022618"/>
    </source>
</evidence>
<evidence type="ECO:0000256" key="4">
    <source>
        <dbReference type="ARBA" id="ARBA00016065"/>
    </source>
</evidence>
<comment type="subcellular location">
    <subcellularLocation>
        <location evidence="1">Chromosome</location>
    </subcellularLocation>
    <subcellularLocation>
        <location evidence="2">Cytoplasm</location>
    </subcellularLocation>
</comment>
<reference evidence="12" key="1">
    <citation type="journal article" date="2009" name="PLoS Pathog.">
        <title>Genomic analyses of the microsporidian Nosema ceranae, an emergent pathogen of honey bees.</title>
        <authorList>
            <person name="Cornman R.S."/>
            <person name="Chen Y.P."/>
            <person name="Schatz M.C."/>
            <person name="Street C."/>
            <person name="Zhao Y."/>
            <person name="Desany B."/>
            <person name="Egholm M."/>
            <person name="Hutchison S."/>
            <person name="Pettis J.S."/>
            <person name="Lipkin W.I."/>
            <person name="Evans J.D."/>
        </authorList>
    </citation>
    <scope>NUCLEOTIDE SEQUENCE [LARGE SCALE GENOMIC DNA]</scope>
    <source>
        <strain evidence="12">BRL01</strain>
    </source>
</reference>
<dbReference type="GO" id="GO:0000796">
    <property type="term" value="C:condensin complex"/>
    <property type="evidence" value="ECO:0007669"/>
    <property type="project" value="InterPro"/>
</dbReference>
<evidence type="ECO:0000256" key="1">
    <source>
        <dbReference type="ARBA" id="ARBA00004286"/>
    </source>
</evidence>
<evidence type="ECO:0000256" key="2">
    <source>
        <dbReference type="ARBA" id="ARBA00004496"/>
    </source>
</evidence>
<dbReference type="OMA" id="IHFCIVS"/>
<dbReference type="VEuPathDB" id="MicrosporidiaDB:NCER_100506"/>
<dbReference type="OrthoDB" id="362021at2759"/>
<keyword evidence="5" id="KW-0158">Chromosome</keyword>
<dbReference type="AlphaFoldDB" id="C4V7R8"/>
<evidence type="ECO:0000256" key="10">
    <source>
        <dbReference type="ARBA" id="ARBA00023306"/>
    </source>
</evidence>
<evidence type="ECO:0000256" key="9">
    <source>
        <dbReference type="ARBA" id="ARBA00023067"/>
    </source>
</evidence>
<protein>
    <recommendedName>
        <fullName evidence="4">Condensin complex subunit 2</fullName>
    </recommendedName>
</protein>
<dbReference type="HOGENOM" id="CLU_615425_0_0_1"/>
<name>C4V7R8_VAIC1</name>
<keyword evidence="10" id="KW-0131">Cell cycle</keyword>
<keyword evidence="7" id="KW-0132">Cell division</keyword>
<dbReference type="EMBL" id="ACOL01000027">
    <property type="protein sequence ID" value="EEQ82735.1"/>
    <property type="molecule type" value="Genomic_DNA"/>
</dbReference>
<dbReference type="GO" id="GO:0003682">
    <property type="term" value="F:chromatin binding"/>
    <property type="evidence" value="ECO:0007669"/>
    <property type="project" value="TreeGrafter"/>
</dbReference>
<gene>
    <name evidence="11" type="ORF">NCER_100506</name>
</gene>
<sequence>MLNDDLNSWLKVVAENKVTVKNAWKSTLIDHFKDLKQFKDLQGVNFQKASCTLDGCVKVYSTRVDDVSEEAMKLLEGFNLEDTKKKIAKKKGNKTIETNLSNINIKSNFSTPFRDPVFLCQSKTTESSLLLSTLEISKDGVYRLYSGDQNREIKMCDLQIDKLFLEDKHICPTFLKIGEVENLIEDNLEPVNDVNYEMDVSNFDSNEEIEEVVTNPPIFKESHFSYFKGWAGPTHWKLRTKKIDKISNSVKQKEKFLLNFVEPIDTDLILLQGETLFDRSALDSRKKVNYNLPEDFHFEREDLYCYNLLEGSYNVNNLENYPVDDLILPDEPNVIIEEPIDEIVTELPVEEVKDQYFFRREQKKVDIKKLKNNIISNLTKSKSSKLSEICKNVPNMYDTKEKKDISIHFCIVSLLHVANEKNLELIQKDNDIIIETAQDI</sequence>
<dbReference type="InParanoid" id="C4V7R8"/>
<accession>C4V7R8</accession>
<keyword evidence="9" id="KW-0226">DNA condensation</keyword>
<dbReference type="KEGG" id="nce:NCER_100506"/>
<dbReference type="GO" id="GO:0051301">
    <property type="term" value="P:cell division"/>
    <property type="evidence" value="ECO:0007669"/>
    <property type="project" value="UniProtKB-KW"/>
</dbReference>
<keyword evidence="6" id="KW-0963">Cytoplasm</keyword>
<dbReference type="PANTHER" id="PTHR13108">
    <property type="entry name" value="CONDENSIN COMPLEX SUBUNIT 2"/>
    <property type="match status" value="1"/>
</dbReference>
<dbReference type="GO" id="GO:0007076">
    <property type="term" value="P:mitotic chromosome condensation"/>
    <property type="evidence" value="ECO:0007669"/>
    <property type="project" value="InterPro"/>
</dbReference>
<dbReference type="Proteomes" id="UP000009082">
    <property type="component" value="Unassembled WGS sequence"/>
</dbReference>
<proteinExistence type="inferred from homology"/>
<dbReference type="PANTHER" id="PTHR13108:SF9">
    <property type="entry name" value="CONDENSIN COMPLEX SUBUNIT 2"/>
    <property type="match status" value="1"/>
</dbReference>
<evidence type="ECO:0000313" key="11">
    <source>
        <dbReference type="EMBL" id="EEQ82735.1"/>
    </source>
</evidence>
<keyword evidence="8" id="KW-0498">Mitosis</keyword>
<organism evidence="12">
    <name type="scientific">Vairimorpha ceranae (strain BRL01)</name>
    <name type="common">Microsporidian parasite</name>
    <name type="synonym">Nosema ceranae</name>
    <dbReference type="NCBI Taxonomy" id="578460"/>
    <lineage>
        <taxon>Eukaryota</taxon>
        <taxon>Fungi</taxon>
        <taxon>Fungi incertae sedis</taxon>
        <taxon>Microsporidia</taxon>
        <taxon>Nosematidae</taxon>
        <taxon>Vairimorpha</taxon>
    </lineage>
</organism>
<comment type="similarity">
    <text evidence="3">Belongs to the CND2 (condensin subunit 2) family.</text>
</comment>
<evidence type="ECO:0000256" key="8">
    <source>
        <dbReference type="ARBA" id="ARBA00022776"/>
    </source>
</evidence>
<evidence type="ECO:0000256" key="6">
    <source>
        <dbReference type="ARBA" id="ARBA00022490"/>
    </source>
</evidence>
<dbReference type="GO" id="GO:0005737">
    <property type="term" value="C:cytoplasm"/>
    <property type="evidence" value="ECO:0007669"/>
    <property type="project" value="UniProtKB-SubCell"/>
</dbReference>
<dbReference type="InterPro" id="IPR022816">
    <property type="entry name" value="Condensin_barren_su2"/>
</dbReference>
<evidence type="ECO:0000256" key="5">
    <source>
        <dbReference type="ARBA" id="ARBA00022454"/>
    </source>
</evidence>
<dbReference type="Pfam" id="PF05786">
    <property type="entry name" value="Cnd2"/>
    <property type="match status" value="3"/>
</dbReference>
<evidence type="ECO:0000256" key="3">
    <source>
        <dbReference type="ARBA" id="ARBA00009471"/>
    </source>
</evidence>
<evidence type="ECO:0000313" key="12">
    <source>
        <dbReference type="Proteomes" id="UP000009082"/>
    </source>
</evidence>